<reference evidence="1" key="1">
    <citation type="submission" date="2023-06" db="EMBL/GenBank/DDBJ databases">
        <title>Genome-scale phylogeny and comparative genomics of the fungal order Sordariales.</title>
        <authorList>
            <consortium name="Lawrence Berkeley National Laboratory"/>
            <person name="Hensen N."/>
            <person name="Bonometti L."/>
            <person name="Westerberg I."/>
            <person name="Brannstrom I.O."/>
            <person name="Guillou S."/>
            <person name="Cros-Aarteil S."/>
            <person name="Calhoun S."/>
            <person name="Haridas S."/>
            <person name="Kuo A."/>
            <person name="Mondo S."/>
            <person name="Pangilinan J."/>
            <person name="Riley R."/>
            <person name="Labutti K."/>
            <person name="Andreopoulos B."/>
            <person name="Lipzen A."/>
            <person name="Chen C."/>
            <person name="Yanf M."/>
            <person name="Daum C."/>
            <person name="Ng V."/>
            <person name="Clum A."/>
            <person name="Steindorff A."/>
            <person name="Ohm R."/>
            <person name="Martin F."/>
            <person name="Silar P."/>
            <person name="Natvig D."/>
            <person name="Lalanne C."/>
            <person name="Gautier V."/>
            <person name="Ament-Velasquez S.L."/>
            <person name="Kruys A."/>
            <person name="Hutchinson M.I."/>
            <person name="Powell A.J."/>
            <person name="Barry K."/>
            <person name="Miller A.N."/>
            <person name="Grigoriev I.V."/>
            <person name="Debuchy R."/>
            <person name="Gladieux P."/>
            <person name="Thoren M.H."/>
            <person name="Johannesson H."/>
        </authorList>
    </citation>
    <scope>NUCLEOTIDE SEQUENCE</scope>
    <source>
        <strain evidence="1">SMH4607-1</strain>
    </source>
</reference>
<name>A0AA40AZT8_9PEZI</name>
<protein>
    <submittedName>
        <fullName evidence="1">Uncharacterized protein</fullName>
    </submittedName>
</protein>
<dbReference type="AlphaFoldDB" id="A0AA40AZT8"/>
<accession>A0AA40AZT8</accession>
<proteinExistence type="predicted"/>
<comment type="caution">
    <text evidence="1">The sequence shown here is derived from an EMBL/GenBank/DDBJ whole genome shotgun (WGS) entry which is preliminary data.</text>
</comment>
<dbReference type="Proteomes" id="UP001172102">
    <property type="component" value="Unassembled WGS sequence"/>
</dbReference>
<sequence length="204" mass="22344">MDGLLSPDGCLLSFVLWQIKVEEGRSLAAALSQGQAGSLVLSDASALCTLSTRPYQCFPCPSGSVTKIRIGCVISWPHSCFSHSGFGLPPLADDAIADPICRAIRQRKKKRKIQNIPKETKNRVAYLGTHTGHHTAARRLPYGSRPERAASESQMPFLDRQHCALQQRGAAGRWRIDLRSAVHHGVGGAIEARHRVGIEIQYKI</sequence>
<evidence type="ECO:0000313" key="1">
    <source>
        <dbReference type="EMBL" id="KAK0724966.1"/>
    </source>
</evidence>
<organism evidence="1 2">
    <name type="scientific">Lasiosphaeris hirsuta</name>
    <dbReference type="NCBI Taxonomy" id="260670"/>
    <lineage>
        <taxon>Eukaryota</taxon>
        <taxon>Fungi</taxon>
        <taxon>Dikarya</taxon>
        <taxon>Ascomycota</taxon>
        <taxon>Pezizomycotina</taxon>
        <taxon>Sordariomycetes</taxon>
        <taxon>Sordariomycetidae</taxon>
        <taxon>Sordariales</taxon>
        <taxon>Lasiosphaeriaceae</taxon>
        <taxon>Lasiosphaeris</taxon>
    </lineage>
</organism>
<gene>
    <name evidence="1" type="ORF">B0H67DRAFT_119126</name>
</gene>
<evidence type="ECO:0000313" key="2">
    <source>
        <dbReference type="Proteomes" id="UP001172102"/>
    </source>
</evidence>
<dbReference type="EMBL" id="JAUKUA010000002">
    <property type="protein sequence ID" value="KAK0724966.1"/>
    <property type="molecule type" value="Genomic_DNA"/>
</dbReference>
<keyword evidence="2" id="KW-1185">Reference proteome</keyword>